<evidence type="ECO:0000259" key="1">
    <source>
        <dbReference type="Pfam" id="PF13737"/>
    </source>
</evidence>
<dbReference type="KEGG" id="etd:ETAF_2767"/>
<dbReference type="AlphaFoldDB" id="A0A0H3DWE5"/>
<organism evidence="2 3">
    <name type="scientific">Edwardsiella tarda (strain FL6-60)</name>
    <dbReference type="NCBI Taxonomy" id="718251"/>
    <lineage>
        <taxon>Bacteria</taxon>
        <taxon>Pseudomonadati</taxon>
        <taxon>Pseudomonadota</taxon>
        <taxon>Gammaproteobacteria</taxon>
        <taxon>Enterobacterales</taxon>
        <taxon>Hafniaceae</taxon>
        <taxon>Edwardsiella</taxon>
    </lineage>
</organism>
<gene>
    <name evidence="2" type="ordered locus">ETAF_2767</name>
</gene>
<keyword evidence="3" id="KW-1185">Reference proteome</keyword>
<name>A0A0H3DWE5_EDWTF</name>
<reference evidence="3" key="1">
    <citation type="submission" date="2010-08" db="EMBL/GenBank/DDBJ databases">
        <title>Genome comparisons of Edwardsiella bacteria analysed using deep sequencing technology.</title>
        <authorList>
            <person name="van Soest J.J."/>
            <person name="Henkel C.V."/>
            <person name="Jansen H.J."/>
            <person name="van den Hondel C.A.M.J.J."/>
            <person name="Bloemberg G.V."/>
            <person name="Meijer A.H."/>
            <person name="Spaink H.P."/>
        </authorList>
    </citation>
    <scope>NUCLEOTIDE SEQUENCE [LARGE SCALE GENOMIC DNA]</scope>
    <source>
        <strain evidence="3">FL6-60</strain>
    </source>
</reference>
<dbReference type="EMBL" id="CP002154">
    <property type="protein sequence ID" value="ADM42869.1"/>
    <property type="molecule type" value="Genomic_DNA"/>
</dbReference>
<proteinExistence type="predicted"/>
<reference evidence="2 3" key="2">
    <citation type="journal article" date="2011" name="BMC Immunol.">
        <title>Comparison of static immersion and intravenous injection systems for exposure of zebrafish embryos to the natural pathogen Edwardsiella tarda.</title>
        <authorList>
            <person name="van Soest J.J."/>
            <person name="Stockhammer O.W."/>
            <person name="Ordas A."/>
            <person name="Bloemberg G.V."/>
            <person name="Spaink H.P."/>
            <person name="Meijer A.H."/>
        </authorList>
    </citation>
    <scope>NUCLEOTIDE SEQUENCE [LARGE SCALE GENOMIC DNA]</scope>
    <source>
        <strain evidence="2 3">FL6-60</strain>
    </source>
</reference>
<dbReference type="InterPro" id="IPR025668">
    <property type="entry name" value="Tnp_DDE_dom"/>
</dbReference>
<dbReference type="HOGENOM" id="CLU_3215582_0_0_6"/>
<accession>A0A0H3DWE5</accession>
<evidence type="ECO:0000313" key="2">
    <source>
        <dbReference type="EMBL" id="ADM42869.1"/>
    </source>
</evidence>
<dbReference type="Proteomes" id="UP000002230">
    <property type="component" value="Chromosome"/>
</dbReference>
<feature type="domain" description="Transposase DDE" evidence="1">
    <location>
        <begin position="6"/>
        <end position="42"/>
    </location>
</feature>
<dbReference type="Pfam" id="PF13737">
    <property type="entry name" value="DDE_Tnp_1_5"/>
    <property type="match status" value="1"/>
</dbReference>
<sequence length="44" mass="5073">MVSPSSQWRSLRYSDLATATTLMIKHVFKLILRVVQGFIDSQFT</sequence>
<dbReference type="PATRIC" id="fig|718251.5.peg.2876"/>
<protein>
    <recommendedName>
        <fullName evidence="1">Transposase DDE domain-containing protein</fullName>
    </recommendedName>
</protein>
<evidence type="ECO:0000313" key="3">
    <source>
        <dbReference type="Proteomes" id="UP000002230"/>
    </source>
</evidence>